<evidence type="ECO:0000313" key="3">
    <source>
        <dbReference type="EMBL" id="KAJ7725105.1"/>
    </source>
</evidence>
<feature type="region of interest" description="Disordered" evidence="1">
    <location>
        <begin position="380"/>
        <end position="450"/>
    </location>
</feature>
<reference evidence="3" key="1">
    <citation type="submission" date="2023-03" db="EMBL/GenBank/DDBJ databases">
        <title>Massive genome expansion in bonnet fungi (Mycena s.s.) driven by repeated elements and novel gene families across ecological guilds.</title>
        <authorList>
            <consortium name="Lawrence Berkeley National Laboratory"/>
            <person name="Harder C.B."/>
            <person name="Miyauchi S."/>
            <person name="Viragh M."/>
            <person name="Kuo A."/>
            <person name="Thoen E."/>
            <person name="Andreopoulos B."/>
            <person name="Lu D."/>
            <person name="Skrede I."/>
            <person name="Drula E."/>
            <person name="Henrissat B."/>
            <person name="Morin E."/>
            <person name="Kohler A."/>
            <person name="Barry K."/>
            <person name="LaButti K."/>
            <person name="Morin E."/>
            <person name="Salamov A."/>
            <person name="Lipzen A."/>
            <person name="Mereny Z."/>
            <person name="Hegedus B."/>
            <person name="Baldrian P."/>
            <person name="Stursova M."/>
            <person name="Weitz H."/>
            <person name="Taylor A."/>
            <person name="Grigoriev I.V."/>
            <person name="Nagy L.G."/>
            <person name="Martin F."/>
            <person name="Kauserud H."/>
        </authorList>
    </citation>
    <scope>NUCLEOTIDE SEQUENCE</scope>
    <source>
        <strain evidence="3">CBHHK182m</strain>
    </source>
</reference>
<feature type="region of interest" description="Disordered" evidence="1">
    <location>
        <begin position="1"/>
        <end position="40"/>
    </location>
</feature>
<dbReference type="EMBL" id="JARKIB010000197">
    <property type="protein sequence ID" value="KAJ7725105.1"/>
    <property type="molecule type" value="Genomic_DNA"/>
</dbReference>
<feature type="compositionally biased region" description="Pro residues" evidence="1">
    <location>
        <begin position="1"/>
        <end position="15"/>
    </location>
</feature>
<dbReference type="InterPro" id="IPR040976">
    <property type="entry name" value="Pkinase_fungal"/>
</dbReference>
<organism evidence="3 4">
    <name type="scientific">Mycena metata</name>
    <dbReference type="NCBI Taxonomy" id="1033252"/>
    <lineage>
        <taxon>Eukaryota</taxon>
        <taxon>Fungi</taxon>
        <taxon>Dikarya</taxon>
        <taxon>Basidiomycota</taxon>
        <taxon>Agaricomycotina</taxon>
        <taxon>Agaricomycetes</taxon>
        <taxon>Agaricomycetidae</taxon>
        <taxon>Agaricales</taxon>
        <taxon>Marasmiineae</taxon>
        <taxon>Mycenaceae</taxon>
        <taxon>Mycena</taxon>
    </lineage>
</organism>
<dbReference type="Gene3D" id="1.10.510.10">
    <property type="entry name" value="Transferase(Phosphotransferase) domain 1"/>
    <property type="match status" value="1"/>
</dbReference>
<accession>A0AAD7HP85</accession>
<feature type="compositionally biased region" description="Low complexity" evidence="1">
    <location>
        <begin position="16"/>
        <end position="30"/>
    </location>
</feature>
<evidence type="ECO:0000259" key="2">
    <source>
        <dbReference type="Pfam" id="PF17667"/>
    </source>
</evidence>
<proteinExistence type="predicted"/>
<dbReference type="Pfam" id="PF17667">
    <property type="entry name" value="Pkinase_fungal"/>
    <property type="match status" value="1"/>
</dbReference>
<keyword evidence="4" id="KW-1185">Reference proteome</keyword>
<dbReference type="SUPFAM" id="SSF56112">
    <property type="entry name" value="Protein kinase-like (PK-like)"/>
    <property type="match status" value="1"/>
</dbReference>
<gene>
    <name evidence="3" type="ORF">B0H16DRAFT_1430173</name>
</gene>
<dbReference type="Proteomes" id="UP001215598">
    <property type="component" value="Unassembled WGS sequence"/>
</dbReference>
<dbReference type="AlphaFoldDB" id="A0AAD7HP85"/>
<evidence type="ECO:0000256" key="1">
    <source>
        <dbReference type="SAM" id="MobiDB-lite"/>
    </source>
</evidence>
<protein>
    <recommendedName>
        <fullName evidence="2">Fungal-type protein kinase domain-containing protein</fullName>
    </recommendedName>
</protein>
<evidence type="ECO:0000313" key="4">
    <source>
        <dbReference type="Proteomes" id="UP001215598"/>
    </source>
</evidence>
<sequence length="853" mass="94253">MSSKPKSPPSQPRSPPVSSSTPIKPSSKSSNDNHKPDSGRSQADLIRIMRDEIGGQAYQFPDATRISRILSPRTPKNGMAGAKLAILDNYDCLVDAPEFQTAFTAAEAALEAAPKNLWHPWPNKPPSPERNHYGYFGEFLNACIHFGGDALPKLRGSWYDELNFVVYDRVMGDTVGKASPVKPDLLGGNGLATLEDSEDSLQAKDTLFWSPRSDQSKMRAEIPVEVKDNWPELISQAATYARCLFSANPSRTFALVIGYNQTAKRGGFRFLLFHRGGLTSHVPLLLNTREGRADALRLMMTLLLWSNPRDAGFVSTSNELDFWIPQPSNSQKCIKATAKQILHNTNCVRGRATRVSRLSCEDPNAGVVSSAGVNLAPVSQATVVRRRSPRLEAKAAPSPPTSAPGSRKTAGAQPAKSEELTAIPVKPRERHPKHRMEWSPPAGLTNGSQPSVQVLEGQDVVLKASWQTESSKNVEKFMYMAGAGAFGTAVVLYSYEATHPTGEPVSNCLLVPTQQEMSNTPTHPWTIGTGGASENEPPEIRDLCITVFLSIGQSLYEANSSYDICIGIAHALLGWLSYYQSGWMHRDISIGNVLLTLGQSMTDKPFKLEDEILKPLWPPASVDGTTIALDHMDIGSPSQTSAPIGKDIITLVEKLKIGSNCTAFVADGDMSMKWSTYFDNEHTHATRSGTPEFMSLELQRAMNENTDYIQSPADDIQSFFWVMLWAVLFNNMDQKRCPREVAWRAEMEGADVRAKGDFTARLNIIRFGPEYSAVGAQLFPVLKVWWRKQRQLEDDWGEVLGGAESIPSEIRPFFYLHHYHLFALRGVKEFLEIMDQYAPTLKDYGKFAPPSSS</sequence>
<dbReference type="PANTHER" id="PTHR38248">
    <property type="entry name" value="FUNK1 6"/>
    <property type="match status" value="1"/>
</dbReference>
<comment type="caution">
    <text evidence="3">The sequence shown here is derived from an EMBL/GenBank/DDBJ whole genome shotgun (WGS) entry which is preliminary data.</text>
</comment>
<dbReference type="InterPro" id="IPR011009">
    <property type="entry name" value="Kinase-like_dom_sf"/>
</dbReference>
<name>A0AAD7HP85_9AGAR</name>
<feature type="domain" description="Fungal-type protein kinase" evidence="2">
    <location>
        <begin position="459"/>
        <end position="726"/>
    </location>
</feature>
<dbReference type="PANTHER" id="PTHR38248:SF2">
    <property type="entry name" value="FUNK1 11"/>
    <property type="match status" value="1"/>
</dbReference>